<evidence type="ECO:0000313" key="6">
    <source>
        <dbReference type="Proteomes" id="UP000195378"/>
    </source>
</evidence>
<dbReference type="EMBL" id="CP020859">
    <property type="protein sequence ID" value="ARU20227.1"/>
    <property type="molecule type" value="Genomic_DNA"/>
</dbReference>
<evidence type="ECO:0000313" key="3">
    <source>
        <dbReference type="EMBL" id="MDF4186684.1"/>
    </source>
</evidence>
<dbReference type="Proteomes" id="UP000195378">
    <property type="component" value="Plasmid unnamed1"/>
</dbReference>
<reference evidence="2" key="4">
    <citation type="submission" date="2021-09" db="EMBL/GenBank/DDBJ databases">
        <authorList>
            <person name="Gilroy R."/>
        </authorList>
    </citation>
    <scope>NUCLEOTIDE SEQUENCE</scope>
    <source>
        <strain evidence="2">CHK189-29639</strain>
    </source>
</reference>
<dbReference type="EMBL" id="DYVK01000047">
    <property type="protein sequence ID" value="HJG15426.1"/>
    <property type="molecule type" value="Genomic_DNA"/>
</dbReference>
<reference evidence="3" key="5">
    <citation type="submission" date="2023-02" db="EMBL/GenBank/DDBJ databases">
        <title>Draft Whole-Genome Sequences of competitive exclusion Lactobacillus salivarius strains for Poultry.</title>
        <authorList>
            <person name="Ma L.M."/>
            <person name="Lopez-Guerra N."/>
            <person name="Zhang G."/>
        </authorList>
    </citation>
    <scope>NUCLEOTIDE SEQUENCE</scope>
    <source>
        <strain evidence="3">Salm-9</strain>
    </source>
</reference>
<organism evidence="4 5">
    <name type="scientific">Ligilactobacillus salivarius</name>
    <dbReference type="NCBI Taxonomy" id="1624"/>
    <lineage>
        <taxon>Bacteria</taxon>
        <taxon>Bacillati</taxon>
        <taxon>Bacillota</taxon>
        <taxon>Bacilli</taxon>
        <taxon>Lactobacillales</taxon>
        <taxon>Lactobacillaceae</taxon>
        <taxon>Ligilactobacillus</taxon>
    </lineage>
</organism>
<name>A0A1V9R7V0_9LACO</name>
<evidence type="ECO:0000313" key="4">
    <source>
        <dbReference type="EMBL" id="OQQ89073.1"/>
    </source>
</evidence>
<evidence type="ECO:0000313" key="5">
    <source>
        <dbReference type="Proteomes" id="UP000192575"/>
    </source>
</evidence>
<evidence type="ECO:0000313" key="1">
    <source>
        <dbReference type="EMBL" id="ARU20227.1"/>
    </source>
</evidence>
<evidence type="ECO:0000313" key="2">
    <source>
        <dbReference type="EMBL" id="HJG15426.1"/>
    </source>
</evidence>
<dbReference type="AlphaFoldDB" id="A0A1V9R7V0"/>
<proteinExistence type="predicted"/>
<reference evidence="1 6" key="2">
    <citation type="submission" date="2017-04" db="EMBL/GenBank/DDBJ databases">
        <title>Complete genome sequence of Lactobacillus salivarius ZLS006, a probiotic strain isolated from healthy piglet.</title>
        <authorList>
            <person name="Zhang D."/>
        </authorList>
    </citation>
    <scope>NUCLEOTIDE SEQUENCE [LARGE SCALE GENOMIC DNA]</scope>
    <source>
        <strain evidence="1 6">ZLS006</strain>
        <plasmid evidence="1 6">unnamed1</plasmid>
    </source>
</reference>
<gene>
    <name evidence="4" type="ORF">B6U56_09685</name>
    <name evidence="1" type="ORF">B7R82_09580</name>
    <name evidence="2" type="ORF">K8V06_04710</name>
    <name evidence="3" type="ORF">PV940_06465</name>
</gene>
<dbReference type="Proteomes" id="UP000192575">
    <property type="component" value="Unassembled WGS sequence"/>
</dbReference>
<geneLocation type="plasmid" evidence="1 6">
    <name>unnamed1</name>
</geneLocation>
<reference evidence="2" key="3">
    <citation type="journal article" date="2021" name="PeerJ">
        <title>Extensive microbial diversity within the chicken gut microbiome revealed by metagenomics and culture.</title>
        <authorList>
            <person name="Gilroy R."/>
            <person name="Ravi A."/>
            <person name="Getino M."/>
            <person name="Pursley I."/>
            <person name="Horton D.L."/>
            <person name="Alikhan N.F."/>
            <person name="Baker D."/>
            <person name="Gharbi K."/>
            <person name="Hall N."/>
            <person name="Watson M."/>
            <person name="Adriaenssens E.M."/>
            <person name="Foster-Nyarko E."/>
            <person name="Jarju S."/>
            <person name="Secka A."/>
            <person name="Antonio M."/>
            <person name="Oren A."/>
            <person name="Chaudhuri R.R."/>
            <person name="La Ragione R."/>
            <person name="Hildebrand F."/>
            <person name="Pallen M.J."/>
        </authorList>
    </citation>
    <scope>NUCLEOTIDE SEQUENCE</scope>
    <source>
        <strain evidence="2">CHK189-29639</strain>
    </source>
</reference>
<sequence>MADNNISDKMKKQVAYNRKWNEQNREHKRYLSKRSTAKSFLRVATKEDIQAIIEFANEQLKERY</sequence>
<dbReference type="RefSeq" id="WP_004564436.1">
    <property type="nucleotide sequence ID" value="NZ_CANCWW010000006.1"/>
</dbReference>
<reference evidence="4 5" key="1">
    <citation type="submission" date="2017-03" db="EMBL/GenBank/DDBJ databases">
        <title>Phylogenomics and comparative genomics of Lactobacillus salivarius, a mammalian gut commensal.</title>
        <authorList>
            <person name="Harris H.M."/>
        </authorList>
    </citation>
    <scope>NUCLEOTIDE SEQUENCE [LARGE SCALE GENOMIC DNA]</scope>
    <source>
        <strain evidence="4 5">JCM 1047</strain>
    </source>
</reference>
<keyword evidence="1" id="KW-0614">Plasmid</keyword>
<accession>A0A1V9R7V0</accession>
<dbReference type="EMBL" id="JARKHV010000005">
    <property type="protein sequence ID" value="MDF4186684.1"/>
    <property type="molecule type" value="Genomic_DNA"/>
</dbReference>
<dbReference type="Proteomes" id="UP000759256">
    <property type="component" value="Unassembled WGS sequence"/>
</dbReference>
<protein>
    <submittedName>
        <fullName evidence="4">Uncharacterized protein</fullName>
    </submittedName>
</protein>
<dbReference type="EMBL" id="NBEF01000034">
    <property type="protein sequence ID" value="OQQ89073.1"/>
    <property type="molecule type" value="Genomic_DNA"/>
</dbReference>
<dbReference type="Proteomes" id="UP001213566">
    <property type="component" value="Unassembled WGS sequence"/>
</dbReference>